<name>A0A4R7Z845_9FIRM</name>
<dbReference type="SUPFAM" id="SSF52540">
    <property type="entry name" value="P-loop containing nucleoside triphosphate hydrolases"/>
    <property type="match status" value="1"/>
</dbReference>
<gene>
    <name evidence="2" type="ORF">EDD63_1813</name>
</gene>
<protein>
    <submittedName>
        <fullName evidence="2">Type II secretory pathway predicted ATPase ExeA</fullName>
    </submittedName>
</protein>
<feature type="domain" description="ORC1/DEAH AAA+ ATPase" evidence="1">
    <location>
        <begin position="41"/>
        <end position="170"/>
    </location>
</feature>
<reference evidence="2 3" key="1">
    <citation type="submission" date="2019-03" db="EMBL/GenBank/DDBJ databases">
        <title>Genomic Encyclopedia of Type Strains, Phase IV (KMG-IV): sequencing the most valuable type-strain genomes for metagenomic binning, comparative biology and taxonomic classification.</title>
        <authorList>
            <person name="Goeker M."/>
        </authorList>
    </citation>
    <scope>NUCLEOTIDE SEQUENCE [LARGE SCALE GENOMIC DNA]</scope>
    <source>
        <strain evidence="2 3">DSM 28867</strain>
    </source>
</reference>
<dbReference type="EMBL" id="SODD01000081">
    <property type="protein sequence ID" value="TDW07923.1"/>
    <property type="molecule type" value="Genomic_DNA"/>
</dbReference>
<dbReference type="PANTHER" id="PTHR35894:SF1">
    <property type="entry name" value="PHOSPHORIBULOKINASE _ URIDINE KINASE FAMILY"/>
    <property type="match status" value="1"/>
</dbReference>
<dbReference type="OrthoDB" id="9815896at2"/>
<dbReference type="Pfam" id="PF13401">
    <property type="entry name" value="AAA_22"/>
    <property type="match status" value="1"/>
</dbReference>
<dbReference type="RefSeq" id="WP_134171434.1">
    <property type="nucleotide sequence ID" value="NZ_SODD01000081.1"/>
</dbReference>
<dbReference type="AlphaFoldDB" id="A0A4R7Z845"/>
<dbReference type="InterPro" id="IPR052026">
    <property type="entry name" value="ExeA_AAA_ATPase_DNA-bind"/>
</dbReference>
<dbReference type="InterPro" id="IPR049945">
    <property type="entry name" value="AAA_22"/>
</dbReference>
<accession>A0A4R7Z845</accession>
<dbReference type="PANTHER" id="PTHR35894">
    <property type="entry name" value="GENERAL SECRETION PATHWAY PROTEIN A-RELATED"/>
    <property type="match status" value="1"/>
</dbReference>
<dbReference type="Proteomes" id="UP000294743">
    <property type="component" value="Unassembled WGS sequence"/>
</dbReference>
<dbReference type="InterPro" id="IPR027417">
    <property type="entry name" value="P-loop_NTPase"/>
</dbReference>
<evidence type="ECO:0000259" key="1">
    <source>
        <dbReference type="Pfam" id="PF13401"/>
    </source>
</evidence>
<keyword evidence="3" id="KW-1185">Reference proteome</keyword>
<evidence type="ECO:0000313" key="3">
    <source>
        <dbReference type="Proteomes" id="UP000294743"/>
    </source>
</evidence>
<dbReference type="Gene3D" id="3.40.50.300">
    <property type="entry name" value="P-loop containing nucleotide triphosphate hydrolases"/>
    <property type="match status" value="1"/>
</dbReference>
<sequence>MNYYGRYGLEFNPFIKNAKEILVETTEYKEVTGRLNYLAENKGFGLLIGGPGKGKTTTIRHWVSTLSTSLYKPIYISLSTSTVAEFYRQLAIALGIIPAFRKSENFKLIQDAINRLSIEKKITPIIILDEANYIRNGILNDLKMLFNFEMDSKDRAVVLLVGLPQIRNTLSLNAHEPLRQRIVMNYEMDGMNKTEMKKYISKKLEGAGCVSAIYEDNAIEAIVNASSGIPRVTNNLCDKSLMIGNQLNMETITSEIIMKAVNESAIF</sequence>
<dbReference type="GO" id="GO:0016887">
    <property type="term" value="F:ATP hydrolysis activity"/>
    <property type="evidence" value="ECO:0007669"/>
    <property type="project" value="InterPro"/>
</dbReference>
<proteinExistence type="predicted"/>
<organism evidence="2 3">
    <name type="scientific">Breznakia blatticola</name>
    <dbReference type="NCBI Taxonomy" id="1754012"/>
    <lineage>
        <taxon>Bacteria</taxon>
        <taxon>Bacillati</taxon>
        <taxon>Bacillota</taxon>
        <taxon>Erysipelotrichia</taxon>
        <taxon>Erysipelotrichales</taxon>
        <taxon>Erysipelotrichaceae</taxon>
        <taxon>Breznakia</taxon>
    </lineage>
</organism>
<evidence type="ECO:0000313" key="2">
    <source>
        <dbReference type="EMBL" id="TDW07923.1"/>
    </source>
</evidence>
<comment type="caution">
    <text evidence="2">The sequence shown here is derived from an EMBL/GenBank/DDBJ whole genome shotgun (WGS) entry which is preliminary data.</text>
</comment>